<evidence type="ECO:0000313" key="3">
    <source>
        <dbReference type="EMBL" id="ROR98814.1"/>
    </source>
</evidence>
<dbReference type="Proteomes" id="UP000275394">
    <property type="component" value="Unassembled WGS sequence"/>
</dbReference>
<dbReference type="SUPFAM" id="SSF51905">
    <property type="entry name" value="FAD/NAD(P)-binding domain"/>
    <property type="match status" value="1"/>
</dbReference>
<reference evidence="3 4" key="1">
    <citation type="submission" date="2018-11" db="EMBL/GenBank/DDBJ databases">
        <title>Genomic Encyclopedia of Type Strains, Phase IV (KMG-IV): sequencing the most valuable type-strain genomes for metagenomic binning, comparative biology and taxonomic classification.</title>
        <authorList>
            <person name="Goeker M."/>
        </authorList>
    </citation>
    <scope>NUCLEOTIDE SEQUENCE [LARGE SCALE GENOMIC DNA]</scope>
    <source>
        <strain evidence="3 4">DSM 100316</strain>
    </source>
</reference>
<dbReference type="RefSeq" id="WP_123713388.1">
    <property type="nucleotide sequence ID" value="NZ_RKHR01000006.1"/>
</dbReference>
<dbReference type="EMBL" id="RKHR01000006">
    <property type="protein sequence ID" value="ROR98814.1"/>
    <property type="molecule type" value="Genomic_DNA"/>
</dbReference>
<evidence type="ECO:0000313" key="4">
    <source>
        <dbReference type="Proteomes" id="UP000275394"/>
    </source>
</evidence>
<protein>
    <submittedName>
        <fullName evidence="3">Glycerol-3-phosphate dehydrogenase</fullName>
    </submittedName>
</protein>
<evidence type="ECO:0000259" key="2">
    <source>
        <dbReference type="Pfam" id="PF01266"/>
    </source>
</evidence>
<gene>
    <name evidence="3" type="ORF">EDC56_3049</name>
</gene>
<proteinExistence type="predicted"/>
<dbReference type="InterPro" id="IPR006076">
    <property type="entry name" value="FAD-dep_OxRdtase"/>
</dbReference>
<dbReference type="GO" id="GO:0016491">
    <property type="term" value="F:oxidoreductase activity"/>
    <property type="evidence" value="ECO:0007669"/>
    <property type="project" value="UniProtKB-KW"/>
</dbReference>
<keyword evidence="1" id="KW-0560">Oxidoreductase</keyword>
<feature type="domain" description="FAD dependent oxidoreductase" evidence="2">
    <location>
        <begin position="8"/>
        <end position="318"/>
    </location>
</feature>
<dbReference type="Gene3D" id="3.30.9.10">
    <property type="entry name" value="D-Amino Acid Oxidase, subunit A, domain 2"/>
    <property type="match status" value="1"/>
</dbReference>
<organism evidence="3 4">
    <name type="scientific">Sinobacterium caligoides</name>
    <dbReference type="NCBI Taxonomy" id="933926"/>
    <lineage>
        <taxon>Bacteria</taxon>
        <taxon>Pseudomonadati</taxon>
        <taxon>Pseudomonadota</taxon>
        <taxon>Gammaproteobacteria</taxon>
        <taxon>Cellvibrionales</taxon>
        <taxon>Spongiibacteraceae</taxon>
        <taxon>Sinobacterium</taxon>
    </lineage>
</organism>
<sequence>MRHEVKVDVAIIGGGVAGLWLLNRLKKQGYSAILFEQKALGSEQTIASQGMIHGGLKYALGGLLNGASEAVADMPQHWRDCLDGQGEIDLSQTQLLSKQFNLWSTGSAGSKLTSFFATKAMRGRIDKLKRGDFPEAFQNDAFKGNVYSLVDIVVDVPSLLSNLQSNCPDATFNIDWQHASWQQGDNGRVEALCINHGDDQIAITAQQYVLTAGRGNGALMEMLNIRKPKMQIRPLQQVMVKHHNDLELYAHCVDLSLNSSPRLTISSHRSTDGRNVWSLGGDLATNGIDDSPEQLIEAAKQELATLFPWLDFSDAEWSTITVDRAEPKQNTLTKPDQAFAEVTVDAPNVTVAWPTKLTLAPNLADTVIEQLEQKAITPTKATNADILASLGTPEIARPIWETEFAPKDG</sequence>
<keyword evidence="4" id="KW-1185">Reference proteome</keyword>
<accession>A0A3N2DHF3</accession>
<dbReference type="Pfam" id="PF01266">
    <property type="entry name" value="DAO"/>
    <property type="match status" value="1"/>
</dbReference>
<dbReference type="InterPro" id="IPR036188">
    <property type="entry name" value="FAD/NAD-bd_sf"/>
</dbReference>
<comment type="caution">
    <text evidence="3">The sequence shown here is derived from an EMBL/GenBank/DDBJ whole genome shotgun (WGS) entry which is preliminary data.</text>
</comment>
<dbReference type="Gene3D" id="3.50.50.60">
    <property type="entry name" value="FAD/NAD(P)-binding domain"/>
    <property type="match status" value="1"/>
</dbReference>
<dbReference type="OrthoDB" id="211690at2"/>
<evidence type="ECO:0000256" key="1">
    <source>
        <dbReference type="ARBA" id="ARBA00023002"/>
    </source>
</evidence>
<name>A0A3N2DHF3_9GAMM</name>
<dbReference type="AlphaFoldDB" id="A0A3N2DHF3"/>